<dbReference type="PANTHER" id="PTHR21043">
    <property type="entry name" value="IOJAP SUPERFAMILY ORTHOLOG"/>
    <property type="match status" value="1"/>
</dbReference>
<dbReference type="InterPro" id="IPR043519">
    <property type="entry name" value="NT_sf"/>
</dbReference>
<dbReference type="PANTHER" id="PTHR21043:SF0">
    <property type="entry name" value="MITOCHONDRIAL ASSEMBLY OF RIBOSOMAL LARGE SUBUNIT PROTEIN 1"/>
    <property type="match status" value="1"/>
</dbReference>
<dbReference type="GO" id="GO:0005737">
    <property type="term" value="C:cytoplasm"/>
    <property type="evidence" value="ECO:0007669"/>
    <property type="project" value="UniProtKB-SubCell"/>
</dbReference>
<accession>A0A9Q8TZB7</accession>
<name>A0A9Q8TZB7_9GAMM</name>
<evidence type="ECO:0000313" key="4">
    <source>
        <dbReference type="Proteomes" id="UP001056381"/>
    </source>
</evidence>
<dbReference type="HAMAP" id="MF_01477">
    <property type="entry name" value="Iojap_RsfS"/>
    <property type="match status" value="1"/>
</dbReference>
<dbReference type="AlphaFoldDB" id="A0A9Q8TZB7"/>
<comment type="subunit">
    <text evidence="2">Interacts with ribosomal protein uL14 (rplN).</text>
</comment>
<evidence type="ECO:0000256" key="2">
    <source>
        <dbReference type="HAMAP-Rule" id="MF_01477"/>
    </source>
</evidence>
<dbReference type="NCBIfam" id="TIGR00090">
    <property type="entry name" value="rsfS_iojap_ybeB"/>
    <property type="match status" value="1"/>
</dbReference>
<keyword evidence="2" id="KW-0810">Translation regulation</keyword>
<dbReference type="GO" id="GO:0017148">
    <property type="term" value="P:negative regulation of translation"/>
    <property type="evidence" value="ECO:0007669"/>
    <property type="project" value="UniProtKB-UniRule"/>
</dbReference>
<evidence type="ECO:0000313" key="3">
    <source>
        <dbReference type="EMBL" id="URQ63284.1"/>
    </source>
</evidence>
<keyword evidence="2" id="KW-0963">Cytoplasm</keyword>
<dbReference type="SUPFAM" id="SSF81301">
    <property type="entry name" value="Nucleotidyltransferase"/>
    <property type="match status" value="1"/>
</dbReference>
<sequence length="113" mass="12925">MAYKENSEKIKKICLKTFDELKANDIAELNIEKISSFATYLLIATGTSNRHIKSIADKVVDDLKESKIEILGKEGFESQEWVLIDAGDVLINVMSKDSREHYDLESLWTMIKK</sequence>
<reference evidence="3" key="1">
    <citation type="submission" date="2022-05" db="EMBL/GenBank/DDBJ databases">
        <title>Single-amplified genomics reveal most streamlined microbe among free-living bacteria.</title>
        <authorList>
            <person name="Roda-Garcia J."/>
            <person name="Haro-Moreno J.M."/>
            <person name="Rodriguez-Valera F."/>
            <person name="Almagro-Moreno S."/>
            <person name="Lopez-Perez M."/>
        </authorList>
    </citation>
    <scope>NUCLEOTIDE SEQUENCE</scope>
    <source>
        <strain evidence="3">TMED112-D2-2</strain>
    </source>
</reference>
<dbReference type="Gene3D" id="3.30.460.10">
    <property type="entry name" value="Beta Polymerase, domain 2"/>
    <property type="match status" value="1"/>
</dbReference>
<dbReference type="EMBL" id="CP097966">
    <property type="protein sequence ID" value="URQ63284.1"/>
    <property type="molecule type" value="Genomic_DNA"/>
</dbReference>
<dbReference type="InterPro" id="IPR004394">
    <property type="entry name" value="Iojap/RsfS/C7orf30"/>
</dbReference>
<protein>
    <recommendedName>
        <fullName evidence="2">Ribosomal silencing factor RsfS</fullName>
    </recommendedName>
</protein>
<comment type="subcellular location">
    <subcellularLocation>
        <location evidence="2">Cytoplasm</location>
    </subcellularLocation>
</comment>
<comment type="similarity">
    <text evidence="1 2">Belongs to the Iojap/RsfS family.</text>
</comment>
<dbReference type="GO" id="GO:0090071">
    <property type="term" value="P:negative regulation of ribosome biogenesis"/>
    <property type="evidence" value="ECO:0007669"/>
    <property type="project" value="UniProtKB-UniRule"/>
</dbReference>
<comment type="function">
    <text evidence="2">Functions as a ribosomal silencing factor. Interacts with ribosomal protein uL14 (rplN), blocking formation of intersubunit bridge B8. Prevents association of the 30S and 50S ribosomal subunits and the formation of functional ribosomes, thus repressing translation.</text>
</comment>
<keyword evidence="2" id="KW-0678">Repressor</keyword>
<dbReference type="GO" id="GO:0043023">
    <property type="term" value="F:ribosomal large subunit binding"/>
    <property type="evidence" value="ECO:0007669"/>
    <property type="project" value="TreeGrafter"/>
</dbReference>
<proteinExistence type="inferred from homology"/>
<dbReference type="Proteomes" id="UP001056381">
    <property type="component" value="Chromosome"/>
</dbReference>
<dbReference type="Pfam" id="PF02410">
    <property type="entry name" value="RsfS"/>
    <property type="match status" value="1"/>
</dbReference>
<organism evidence="3 4">
    <name type="scientific">SAR86 cluster bacterium</name>
    <dbReference type="NCBI Taxonomy" id="2030880"/>
    <lineage>
        <taxon>Bacteria</taxon>
        <taxon>Pseudomonadati</taxon>
        <taxon>Pseudomonadota</taxon>
        <taxon>Gammaproteobacteria</taxon>
        <taxon>SAR86 cluster</taxon>
    </lineage>
</organism>
<evidence type="ECO:0000256" key="1">
    <source>
        <dbReference type="ARBA" id="ARBA00010574"/>
    </source>
</evidence>
<keyword evidence="4" id="KW-1185">Reference proteome</keyword>
<dbReference type="GO" id="GO:0042256">
    <property type="term" value="P:cytosolic ribosome assembly"/>
    <property type="evidence" value="ECO:0007669"/>
    <property type="project" value="UniProtKB-UniRule"/>
</dbReference>
<gene>
    <name evidence="2 3" type="primary">rsfS</name>
    <name evidence="3" type="ORF">M9B40_00525</name>
</gene>